<feature type="compositionally biased region" description="Gly residues" evidence="1">
    <location>
        <begin position="7"/>
        <end position="23"/>
    </location>
</feature>
<dbReference type="Proteomes" id="UP000737018">
    <property type="component" value="Unassembled WGS sequence"/>
</dbReference>
<dbReference type="AlphaFoldDB" id="A0A8J4RSL8"/>
<evidence type="ECO:0000313" key="2">
    <source>
        <dbReference type="EMBL" id="KAF3972574.1"/>
    </source>
</evidence>
<reference evidence="2" key="1">
    <citation type="submission" date="2020-03" db="EMBL/GenBank/DDBJ databases">
        <title>Castanea mollissima Vanexum genome sequencing.</title>
        <authorList>
            <person name="Staton M."/>
        </authorList>
    </citation>
    <scope>NUCLEOTIDE SEQUENCE</scope>
    <source>
        <tissue evidence="2">Leaf</tissue>
    </source>
</reference>
<name>A0A8J4RSL8_9ROSI</name>
<organism evidence="2 3">
    <name type="scientific">Castanea mollissima</name>
    <name type="common">Chinese chestnut</name>
    <dbReference type="NCBI Taxonomy" id="60419"/>
    <lineage>
        <taxon>Eukaryota</taxon>
        <taxon>Viridiplantae</taxon>
        <taxon>Streptophyta</taxon>
        <taxon>Embryophyta</taxon>
        <taxon>Tracheophyta</taxon>
        <taxon>Spermatophyta</taxon>
        <taxon>Magnoliopsida</taxon>
        <taxon>eudicotyledons</taxon>
        <taxon>Gunneridae</taxon>
        <taxon>Pentapetalae</taxon>
        <taxon>rosids</taxon>
        <taxon>fabids</taxon>
        <taxon>Fagales</taxon>
        <taxon>Fagaceae</taxon>
        <taxon>Castanea</taxon>
    </lineage>
</organism>
<accession>A0A8J4RSL8</accession>
<protein>
    <submittedName>
        <fullName evidence="2">Uncharacterized protein</fullName>
    </submittedName>
</protein>
<keyword evidence="3" id="KW-1185">Reference proteome</keyword>
<proteinExistence type="predicted"/>
<gene>
    <name evidence="2" type="ORF">CMV_003938</name>
</gene>
<sequence>MMTAILGGNGSRNGGGCGSGGSGNNKDGGMTISIHTHPATTIKPTHQPTHLATTINPPSPYRKSKSHRKLRPLNPIINDSHCHDPRRRWSSRPSSIGVRDLGPTQKPHGTGGGARAIQVVTSFVLHDWHRLGRDVITYRGSDSPFCTVHVGEAGLRD</sequence>
<feature type="compositionally biased region" description="Polar residues" evidence="1">
    <location>
        <begin position="38"/>
        <end position="56"/>
    </location>
</feature>
<comment type="caution">
    <text evidence="2">The sequence shown here is derived from an EMBL/GenBank/DDBJ whole genome shotgun (WGS) entry which is preliminary data.</text>
</comment>
<dbReference type="EMBL" id="JRKL02000319">
    <property type="protein sequence ID" value="KAF3972574.1"/>
    <property type="molecule type" value="Genomic_DNA"/>
</dbReference>
<evidence type="ECO:0000256" key="1">
    <source>
        <dbReference type="SAM" id="MobiDB-lite"/>
    </source>
</evidence>
<evidence type="ECO:0000313" key="3">
    <source>
        <dbReference type="Proteomes" id="UP000737018"/>
    </source>
</evidence>
<feature type="region of interest" description="Disordered" evidence="1">
    <location>
        <begin position="1"/>
        <end position="113"/>
    </location>
</feature>
<feature type="compositionally biased region" description="Basic residues" evidence="1">
    <location>
        <begin position="62"/>
        <end position="71"/>
    </location>
</feature>